<keyword evidence="9" id="KW-0675">Receptor</keyword>
<proteinExistence type="predicted"/>
<evidence type="ECO:0000256" key="3">
    <source>
        <dbReference type="ARBA" id="ARBA00022692"/>
    </source>
</evidence>
<keyword evidence="17" id="KW-1185">Reference proteome</keyword>
<evidence type="ECO:0000256" key="5">
    <source>
        <dbReference type="ARBA" id="ARBA00022833"/>
    </source>
</evidence>
<dbReference type="SUPFAM" id="SSF53850">
    <property type="entry name" value="Periplasmic binding protein-like II"/>
    <property type="match status" value="1"/>
</dbReference>
<keyword evidence="12" id="KW-0407">Ion channel</keyword>
<keyword evidence="7" id="KW-0406">Ion transport</keyword>
<dbReference type="AlphaFoldDB" id="A0A7M5VEH9"/>
<feature type="domain" description="Ionotropic glutamate receptor L-glutamate and glycine-binding" evidence="15">
    <location>
        <begin position="364"/>
        <end position="425"/>
    </location>
</feature>
<dbReference type="Proteomes" id="UP000594262">
    <property type="component" value="Unplaced"/>
</dbReference>
<evidence type="ECO:0000256" key="8">
    <source>
        <dbReference type="ARBA" id="ARBA00023136"/>
    </source>
</evidence>
<reference evidence="16" key="1">
    <citation type="submission" date="2021-01" db="UniProtKB">
        <authorList>
            <consortium name="EnsemblMetazoa"/>
        </authorList>
    </citation>
    <scope>IDENTIFICATION</scope>
</reference>
<feature type="transmembrane region" description="Helical" evidence="13">
    <location>
        <begin position="550"/>
        <end position="570"/>
    </location>
</feature>
<feature type="transmembrane region" description="Helical" evidence="13">
    <location>
        <begin position="485"/>
        <end position="508"/>
    </location>
</feature>
<keyword evidence="6 13" id="KW-1133">Transmembrane helix</keyword>
<sequence length="784" mass="89914">KSSNELNFVRLSYNHTSGYHFQSNTIDYSLTSLTRVKGESTKEDCGIWIDSHYDLIPSLFNTLETNDSQEMALTYNTETIPEPEPSLAIQLTIQTIHELILKLETNTIYIFYDRNFKTLVTELKHHVQISHERTLFLKDYLVDIDSVSVALKLAFQETVNLNKRVTYLVLCNDYTTNTMMVKAKDSNMLVFDIIWITQLLRHVPVQFDPFFYLSFHVNGYSGDAGMMENNVFMLGDVLRQVLKRAELPSNIAYQLESKTISEISLYTNSKWNTIFEMRSNLTTTEMLQQKSSINYELHSTFLGTTQQYVEEILLRNKPIRVVSIPDGPFLFVDQSHYLKDGVCMANTVICRQTLQNESNTTRTSQNESNTVWINTCCFGYTVDLISSISNLLDLKFEIYLVEDNKYGGYDPEHGTFNGLIGDIIKRKADVALAGLTINSQRSKYVDFTTPFMRTEIGILTLKKIEKNKNYFNMDFIANLAEETQYAIIALYTLSLFILCGIDNCALYFKDQFDRKYRNRRHEMYPVAECFSYISGLSFQRDLGGKNPRSFGGRVTAIFFAFGMVAVSTVYTASLTASKVVVSQQAGFKGLKDPRFVNPTEDFKFATNKDTSIETFFEKSPDPSYHRMYLFMRKYNVETVDEGINKVLNGQLQAYLNEYTFLNYMIPKLGQCKVVLHSNTVGESGYGMAVGKNSYLKHVLSQAILILSEKKELAKLEQRWLSNVCKTDEIDANEKFSLNFFATPFMFIALFACLLHGNKAGSWRLKFLQRYKSFSEAPFGLKQSV</sequence>
<evidence type="ECO:0000313" key="16">
    <source>
        <dbReference type="EnsemblMetazoa" id="CLYHEMP010055.1"/>
    </source>
</evidence>
<keyword evidence="8 13" id="KW-0472">Membrane</keyword>
<dbReference type="Pfam" id="PF00060">
    <property type="entry name" value="Lig_chan"/>
    <property type="match status" value="1"/>
</dbReference>
<protein>
    <submittedName>
        <fullName evidence="16">Uncharacterized protein</fullName>
    </submittedName>
</protein>
<evidence type="ECO:0000256" key="1">
    <source>
        <dbReference type="ARBA" id="ARBA00004141"/>
    </source>
</evidence>
<keyword evidence="11" id="KW-1071">Ligand-gated ion channel</keyword>
<accession>A0A7M5VEH9</accession>
<dbReference type="Pfam" id="PF10613">
    <property type="entry name" value="Lig_chan-Glu_bd"/>
    <property type="match status" value="1"/>
</dbReference>
<dbReference type="PANTHER" id="PTHR18966">
    <property type="entry name" value="IONOTROPIC GLUTAMATE RECEPTOR"/>
    <property type="match status" value="1"/>
</dbReference>
<evidence type="ECO:0000256" key="7">
    <source>
        <dbReference type="ARBA" id="ARBA00023065"/>
    </source>
</evidence>
<evidence type="ECO:0000256" key="10">
    <source>
        <dbReference type="ARBA" id="ARBA00023180"/>
    </source>
</evidence>
<keyword evidence="2" id="KW-0813">Transport</keyword>
<dbReference type="FunFam" id="3.40.190.10:FF:000009">
    <property type="entry name" value="Putative glutamate receptor ionotropic NMDA 2B"/>
    <property type="match status" value="1"/>
</dbReference>
<feature type="domain" description="Ionotropic glutamate receptor C-terminal" evidence="14">
    <location>
        <begin position="361"/>
        <end position="722"/>
    </location>
</feature>
<evidence type="ECO:0000256" key="6">
    <source>
        <dbReference type="ARBA" id="ARBA00022989"/>
    </source>
</evidence>
<dbReference type="Gene3D" id="3.40.190.10">
    <property type="entry name" value="Periplasmic binding protein-like II"/>
    <property type="match status" value="2"/>
</dbReference>
<evidence type="ECO:0000259" key="15">
    <source>
        <dbReference type="SMART" id="SM00918"/>
    </source>
</evidence>
<evidence type="ECO:0000256" key="2">
    <source>
        <dbReference type="ARBA" id="ARBA00022448"/>
    </source>
</evidence>
<dbReference type="GO" id="GO:0015276">
    <property type="term" value="F:ligand-gated monoatomic ion channel activity"/>
    <property type="evidence" value="ECO:0007669"/>
    <property type="project" value="InterPro"/>
</dbReference>
<dbReference type="GO" id="GO:0016020">
    <property type="term" value="C:membrane"/>
    <property type="evidence" value="ECO:0007669"/>
    <property type="project" value="UniProtKB-SubCell"/>
</dbReference>
<evidence type="ECO:0000256" key="13">
    <source>
        <dbReference type="SAM" id="Phobius"/>
    </source>
</evidence>
<evidence type="ECO:0000259" key="14">
    <source>
        <dbReference type="SMART" id="SM00079"/>
    </source>
</evidence>
<evidence type="ECO:0000256" key="9">
    <source>
        <dbReference type="ARBA" id="ARBA00023170"/>
    </source>
</evidence>
<evidence type="ECO:0000256" key="4">
    <source>
        <dbReference type="ARBA" id="ARBA00022723"/>
    </source>
</evidence>
<evidence type="ECO:0000256" key="12">
    <source>
        <dbReference type="ARBA" id="ARBA00023303"/>
    </source>
</evidence>
<evidence type="ECO:0000313" key="17">
    <source>
        <dbReference type="Proteomes" id="UP000594262"/>
    </source>
</evidence>
<comment type="subcellular location">
    <subcellularLocation>
        <location evidence="1">Membrane</location>
        <topology evidence="1">Multi-pass membrane protein</topology>
    </subcellularLocation>
</comment>
<dbReference type="InterPro" id="IPR019594">
    <property type="entry name" value="Glu/Gly-bd"/>
</dbReference>
<dbReference type="InterPro" id="IPR001320">
    <property type="entry name" value="Iontro_rcpt_C"/>
</dbReference>
<feature type="transmembrane region" description="Helical" evidence="13">
    <location>
        <begin position="735"/>
        <end position="756"/>
    </location>
</feature>
<dbReference type="EnsemblMetazoa" id="CLYHEMT010055.1">
    <property type="protein sequence ID" value="CLYHEMP010055.1"/>
    <property type="gene ID" value="CLYHEMG010055"/>
</dbReference>
<dbReference type="GO" id="GO:0046872">
    <property type="term" value="F:metal ion binding"/>
    <property type="evidence" value="ECO:0007669"/>
    <property type="project" value="UniProtKB-KW"/>
</dbReference>
<keyword evidence="4" id="KW-0479">Metal-binding</keyword>
<keyword evidence="5" id="KW-0862">Zinc</keyword>
<dbReference type="InterPro" id="IPR015683">
    <property type="entry name" value="Ionotropic_Glu_rcpt"/>
</dbReference>
<dbReference type="SMART" id="SM00918">
    <property type="entry name" value="Lig_chan-Glu_bd"/>
    <property type="match status" value="1"/>
</dbReference>
<keyword evidence="10" id="KW-0325">Glycoprotein</keyword>
<organism evidence="16 17">
    <name type="scientific">Clytia hemisphaerica</name>
    <dbReference type="NCBI Taxonomy" id="252671"/>
    <lineage>
        <taxon>Eukaryota</taxon>
        <taxon>Metazoa</taxon>
        <taxon>Cnidaria</taxon>
        <taxon>Hydrozoa</taxon>
        <taxon>Hydroidolina</taxon>
        <taxon>Leptothecata</taxon>
        <taxon>Obeliida</taxon>
        <taxon>Clytiidae</taxon>
        <taxon>Clytia</taxon>
    </lineage>
</organism>
<dbReference type="SMART" id="SM00079">
    <property type="entry name" value="PBPe"/>
    <property type="match status" value="1"/>
</dbReference>
<dbReference type="OrthoDB" id="5984008at2759"/>
<evidence type="ECO:0000256" key="11">
    <source>
        <dbReference type="ARBA" id="ARBA00023286"/>
    </source>
</evidence>
<keyword evidence="3 13" id="KW-0812">Transmembrane</keyword>
<name>A0A7M5VEH9_9CNID</name>